<protein>
    <submittedName>
        <fullName evidence="2">Phosphatidylinositol kinase</fullName>
    </submittedName>
</protein>
<dbReference type="OrthoDB" id="196808at2"/>
<keyword evidence="2" id="KW-0808">Transferase</keyword>
<name>A0A2S7STA7_9BACT</name>
<dbReference type="NCBIfam" id="TIGR03071">
    <property type="entry name" value="couple_hipA"/>
    <property type="match status" value="1"/>
</dbReference>
<sequence length="109" mass="12467">MKGIVYNNGLKAGTLERPEGGSYIFRYDDDYFTGKSNPPISLTLPKIQQEYRSDKMFAFFYGLLSEGVNKDIQCRLYQIDEKDDFKRLLLTAGHDTIGAITIQQEENAM</sequence>
<reference evidence="2 3" key="1">
    <citation type="submission" date="2018-01" db="EMBL/GenBank/DDBJ databases">
        <title>A novel member of the phylum Bacteroidetes isolated from glacier ice.</title>
        <authorList>
            <person name="Liu Q."/>
            <person name="Xin Y.-H."/>
        </authorList>
    </citation>
    <scope>NUCLEOTIDE SEQUENCE [LARGE SCALE GENOMIC DNA]</scope>
    <source>
        <strain evidence="2 3">RB1R16</strain>
    </source>
</reference>
<evidence type="ECO:0000313" key="2">
    <source>
        <dbReference type="EMBL" id="PQJ09938.1"/>
    </source>
</evidence>
<keyword evidence="3" id="KW-1185">Reference proteome</keyword>
<comment type="caution">
    <text evidence="2">The sequence shown here is derived from an EMBL/GenBank/DDBJ whole genome shotgun (WGS) entry which is preliminary data.</text>
</comment>
<dbReference type="InterPro" id="IPR052028">
    <property type="entry name" value="HipA_Ser/Thr_kinase"/>
</dbReference>
<dbReference type="GO" id="GO:0004674">
    <property type="term" value="F:protein serine/threonine kinase activity"/>
    <property type="evidence" value="ECO:0007669"/>
    <property type="project" value="TreeGrafter"/>
</dbReference>
<dbReference type="Proteomes" id="UP000239872">
    <property type="component" value="Unassembled WGS sequence"/>
</dbReference>
<dbReference type="PANTHER" id="PTHR37419">
    <property type="entry name" value="SERINE/THREONINE-PROTEIN KINASE TOXIN HIPA"/>
    <property type="match status" value="1"/>
</dbReference>
<dbReference type="EMBL" id="PPSL01000004">
    <property type="protein sequence ID" value="PQJ09938.1"/>
    <property type="molecule type" value="Genomic_DNA"/>
</dbReference>
<feature type="domain" description="HipA N-terminal subdomain 1" evidence="1">
    <location>
        <begin position="5"/>
        <end position="102"/>
    </location>
</feature>
<dbReference type="GO" id="GO:0005829">
    <property type="term" value="C:cytosol"/>
    <property type="evidence" value="ECO:0007669"/>
    <property type="project" value="TreeGrafter"/>
</dbReference>
<evidence type="ECO:0000313" key="3">
    <source>
        <dbReference type="Proteomes" id="UP000239872"/>
    </source>
</evidence>
<dbReference type="AlphaFoldDB" id="A0A2S7STA7"/>
<gene>
    <name evidence="2" type="ORF">CJD36_014640</name>
</gene>
<dbReference type="InterPro" id="IPR017508">
    <property type="entry name" value="HipA_N1"/>
</dbReference>
<proteinExistence type="predicted"/>
<keyword evidence="2" id="KW-0418">Kinase</keyword>
<evidence type="ECO:0000259" key="1">
    <source>
        <dbReference type="Pfam" id="PF13657"/>
    </source>
</evidence>
<dbReference type="PANTHER" id="PTHR37419:SF1">
    <property type="entry name" value="SERINE_THREONINE-PROTEIN KINASE TOXIN HIPA"/>
    <property type="match status" value="1"/>
</dbReference>
<accession>A0A2S7STA7</accession>
<dbReference type="Pfam" id="PF13657">
    <property type="entry name" value="Couple_hipA"/>
    <property type="match status" value="1"/>
</dbReference>
<organism evidence="2 3">
    <name type="scientific">Flavipsychrobacter stenotrophus</name>
    <dbReference type="NCBI Taxonomy" id="2077091"/>
    <lineage>
        <taxon>Bacteria</taxon>
        <taxon>Pseudomonadati</taxon>
        <taxon>Bacteroidota</taxon>
        <taxon>Chitinophagia</taxon>
        <taxon>Chitinophagales</taxon>
        <taxon>Chitinophagaceae</taxon>
        <taxon>Flavipsychrobacter</taxon>
    </lineage>
</organism>
<dbReference type="RefSeq" id="WP_105039947.1">
    <property type="nucleotide sequence ID" value="NZ_PPSL01000004.1"/>
</dbReference>